<name>A0A7X9RWQ4_9BACT</name>
<dbReference type="EMBL" id="JABANE010000055">
    <property type="protein sequence ID" value="NME70117.1"/>
    <property type="molecule type" value="Genomic_DNA"/>
</dbReference>
<evidence type="ECO:0000313" key="4">
    <source>
        <dbReference type="Proteomes" id="UP000576082"/>
    </source>
</evidence>
<dbReference type="PANTHER" id="PTHR32097:SF17">
    <property type="entry name" value="CAMP-BINDING PROTEIN 1-RELATED"/>
    <property type="match status" value="1"/>
</dbReference>
<dbReference type="Gene3D" id="2.60.60.30">
    <property type="entry name" value="sav2460 like domains"/>
    <property type="match status" value="1"/>
</dbReference>
<accession>A0A7X9RWQ4</accession>
<feature type="domain" description="TerD" evidence="2">
    <location>
        <begin position="1"/>
        <end position="175"/>
    </location>
</feature>
<dbReference type="Pfam" id="PF02342">
    <property type="entry name" value="TerD"/>
    <property type="match status" value="1"/>
</dbReference>
<organism evidence="3 4">
    <name type="scientific">Flammeovirga aprica JL-4</name>
    <dbReference type="NCBI Taxonomy" id="694437"/>
    <lineage>
        <taxon>Bacteria</taxon>
        <taxon>Pseudomonadati</taxon>
        <taxon>Bacteroidota</taxon>
        <taxon>Cytophagia</taxon>
        <taxon>Cytophagales</taxon>
        <taxon>Flammeovirgaceae</taxon>
        <taxon>Flammeovirga</taxon>
    </lineage>
</organism>
<evidence type="ECO:0000259" key="2">
    <source>
        <dbReference type="Pfam" id="PF02342"/>
    </source>
</evidence>
<dbReference type="CDD" id="cd06974">
    <property type="entry name" value="TerD_like"/>
    <property type="match status" value="1"/>
</dbReference>
<proteinExistence type="predicted"/>
<reference evidence="3 4" key="1">
    <citation type="submission" date="2020-04" db="EMBL/GenBank/DDBJ databases">
        <title>Flammeovirga sp. SR4, a novel species isolated from seawater.</title>
        <authorList>
            <person name="Wang X."/>
        </authorList>
    </citation>
    <scope>NUCLEOTIDE SEQUENCE [LARGE SCALE GENOMIC DNA]</scope>
    <source>
        <strain evidence="3 4">ATCC 23126</strain>
    </source>
</reference>
<dbReference type="AlphaFoldDB" id="A0A7X9RWQ4"/>
<protein>
    <submittedName>
        <fullName evidence="3">TerD family protein</fullName>
    </submittedName>
</protein>
<dbReference type="PANTHER" id="PTHR32097">
    <property type="entry name" value="CAMP-BINDING PROTEIN 1-RELATED"/>
    <property type="match status" value="1"/>
</dbReference>
<evidence type="ECO:0000313" key="3">
    <source>
        <dbReference type="EMBL" id="NME70117.1"/>
    </source>
</evidence>
<sequence length="195" mass="21813">MAVNLRKGQRVEVSLEKVKIGLGWDPNESIGDDFDLDVSCFMLDETGKTPNADWMIFYGNKYSPDGAVEGADDDLTGGATDGDDDEIITVDLNRVDPKINQIVFVATIYEAKTRSQNFGQVTDARIRLLNGNNEDPVYIFDLSEDCSIATGVEFARLYRHNGKWKYQAIGNGYDVYSPLKVLGEKYTNEEFDAEE</sequence>
<dbReference type="GO" id="GO:0046690">
    <property type="term" value="P:response to tellurium ion"/>
    <property type="evidence" value="ECO:0007669"/>
    <property type="project" value="UniProtKB-KW"/>
</dbReference>
<gene>
    <name evidence="3" type="ORF">HHU12_19235</name>
</gene>
<dbReference type="Proteomes" id="UP000576082">
    <property type="component" value="Unassembled WGS sequence"/>
</dbReference>
<dbReference type="InterPro" id="IPR003325">
    <property type="entry name" value="TerD"/>
</dbReference>
<evidence type="ECO:0000256" key="1">
    <source>
        <dbReference type="ARBA" id="ARBA00022686"/>
    </source>
</evidence>
<keyword evidence="4" id="KW-1185">Reference proteome</keyword>
<dbReference type="RefSeq" id="WP_169658359.1">
    <property type="nucleotide sequence ID" value="NZ_JABANE010000055.1"/>
</dbReference>
<dbReference type="InterPro" id="IPR051324">
    <property type="entry name" value="Stress/Tellurium_Resist"/>
</dbReference>
<keyword evidence="1" id="KW-0778">Tellurium resistance</keyword>
<comment type="caution">
    <text evidence="3">The sequence shown here is derived from an EMBL/GenBank/DDBJ whole genome shotgun (WGS) entry which is preliminary data.</text>
</comment>